<feature type="compositionally biased region" description="Low complexity" evidence="1">
    <location>
        <begin position="166"/>
        <end position="184"/>
    </location>
</feature>
<evidence type="ECO:0000256" key="1">
    <source>
        <dbReference type="SAM" id="MobiDB-lite"/>
    </source>
</evidence>
<keyword evidence="2" id="KW-0732">Signal</keyword>
<feature type="region of interest" description="Disordered" evidence="1">
    <location>
        <begin position="158"/>
        <end position="196"/>
    </location>
</feature>
<evidence type="ECO:0000313" key="3">
    <source>
        <dbReference type="EMBL" id="KAK4122986.1"/>
    </source>
</evidence>
<dbReference type="AlphaFoldDB" id="A0AAN6U094"/>
<dbReference type="Proteomes" id="UP001302602">
    <property type="component" value="Unassembled WGS sequence"/>
</dbReference>
<dbReference type="RefSeq" id="XP_062646757.1">
    <property type="nucleotide sequence ID" value="XM_062794690.1"/>
</dbReference>
<reference evidence="3" key="1">
    <citation type="journal article" date="2023" name="Mol. Phylogenet. Evol.">
        <title>Genome-scale phylogeny and comparative genomics of the fungal order Sordariales.</title>
        <authorList>
            <person name="Hensen N."/>
            <person name="Bonometti L."/>
            <person name="Westerberg I."/>
            <person name="Brannstrom I.O."/>
            <person name="Guillou S."/>
            <person name="Cros-Aarteil S."/>
            <person name="Calhoun S."/>
            <person name="Haridas S."/>
            <person name="Kuo A."/>
            <person name="Mondo S."/>
            <person name="Pangilinan J."/>
            <person name="Riley R."/>
            <person name="LaButti K."/>
            <person name="Andreopoulos B."/>
            <person name="Lipzen A."/>
            <person name="Chen C."/>
            <person name="Yan M."/>
            <person name="Daum C."/>
            <person name="Ng V."/>
            <person name="Clum A."/>
            <person name="Steindorff A."/>
            <person name="Ohm R.A."/>
            <person name="Martin F."/>
            <person name="Silar P."/>
            <person name="Natvig D.O."/>
            <person name="Lalanne C."/>
            <person name="Gautier V."/>
            <person name="Ament-Velasquez S.L."/>
            <person name="Kruys A."/>
            <person name="Hutchinson M.I."/>
            <person name="Powell A.J."/>
            <person name="Barry K."/>
            <person name="Miller A.N."/>
            <person name="Grigoriev I.V."/>
            <person name="Debuchy R."/>
            <person name="Gladieux P."/>
            <person name="Hiltunen Thoren M."/>
            <person name="Johannesson H."/>
        </authorList>
    </citation>
    <scope>NUCLEOTIDE SEQUENCE</scope>
    <source>
        <strain evidence="3">CBS 731.68</strain>
    </source>
</reference>
<evidence type="ECO:0000313" key="4">
    <source>
        <dbReference type="Proteomes" id="UP001302602"/>
    </source>
</evidence>
<protein>
    <submittedName>
        <fullName evidence="3">Uncharacterized protein</fullName>
    </submittedName>
</protein>
<gene>
    <name evidence="3" type="ORF">N657DRAFT_656347</name>
</gene>
<comment type="caution">
    <text evidence="3">The sequence shown here is derived from an EMBL/GenBank/DDBJ whole genome shotgun (WGS) entry which is preliminary data.</text>
</comment>
<sequence>MKVLLLWAPALLLHFVSAAERDDGYFGYRLEQRGDPESAVYETSSTDPGLVLPEEPDVYLNASVSVGHIGVEVDNITAKINLDAQVLKLLKFNAGVDASIDRVKLTIENVSAKVELEARLGNVVAMVDDVLSSIDLNPIIATLGQEVTQIVNDTLGGGGGGGGGLSSSSSSSSSFPTATSSPTSKTKRSHTANSHTDSYTLDHNILYSVNDYAGQTHTNRVLAQTGDIYDEYLDNDGAEVGKRRVVGYYARDMVFTGHNRTVYFEEDAEAGQPKRVKEFELQYLYAPFPGLEVTSWVYVDATGEVLRTRVIAEASGGGTSTVSKDEDE</sequence>
<evidence type="ECO:0000256" key="2">
    <source>
        <dbReference type="SAM" id="SignalP"/>
    </source>
</evidence>
<organism evidence="3 4">
    <name type="scientific">Parathielavia appendiculata</name>
    <dbReference type="NCBI Taxonomy" id="2587402"/>
    <lineage>
        <taxon>Eukaryota</taxon>
        <taxon>Fungi</taxon>
        <taxon>Dikarya</taxon>
        <taxon>Ascomycota</taxon>
        <taxon>Pezizomycotina</taxon>
        <taxon>Sordariomycetes</taxon>
        <taxon>Sordariomycetidae</taxon>
        <taxon>Sordariales</taxon>
        <taxon>Chaetomiaceae</taxon>
        <taxon>Parathielavia</taxon>
    </lineage>
</organism>
<reference evidence="3" key="2">
    <citation type="submission" date="2023-05" db="EMBL/GenBank/DDBJ databases">
        <authorList>
            <consortium name="Lawrence Berkeley National Laboratory"/>
            <person name="Steindorff A."/>
            <person name="Hensen N."/>
            <person name="Bonometti L."/>
            <person name="Westerberg I."/>
            <person name="Brannstrom I.O."/>
            <person name="Guillou S."/>
            <person name="Cros-Aarteil S."/>
            <person name="Calhoun S."/>
            <person name="Haridas S."/>
            <person name="Kuo A."/>
            <person name="Mondo S."/>
            <person name="Pangilinan J."/>
            <person name="Riley R."/>
            <person name="Labutti K."/>
            <person name="Andreopoulos B."/>
            <person name="Lipzen A."/>
            <person name="Chen C."/>
            <person name="Yanf M."/>
            <person name="Daum C."/>
            <person name="Ng V."/>
            <person name="Clum A."/>
            <person name="Ohm R."/>
            <person name="Martin F."/>
            <person name="Silar P."/>
            <person name="Natvig D."/>
            <person name="Lalanne C."/>
            <person name="Gautier V."/>
            <person name="Ament-Velasquez S.L."/>
            <person name="Kruys A."/>
            <person name="Hutchinson M.I."/>
            <person name="Powell A.J."/>
            <person name="Barry K."/>
            <person name="Miller A.N."/>
            <person name="Grigoriev I.V."/>
            <person name="Debuchy R."/>
            <person name="Gladieux P."/>
            <person name="Thoren M.H."/>
            <person name="Johannesson H."/>
        </authorList>
    </citation>
    <scope>NUCLEOTIDE SEQUENCE</scope>
    <source>
        <strain evidence="3">CBS 731.68</strain>
    </source>
</reference>
<proteinExistence type="predicted"/>
<name>A0AAN6U094_9PEZI</name>
<feature type="signal peptide" evidence="2">
    <location>
        <begin position="1"/>
        <end position="18"/>
    </location>
</feature>
<dbReference type="EMBL" id="MU853229">
    <property type="protein sequence ID" value="KAK4122986.1"/>
    <property type="molecule type" value="Genomic_DNA"/>
</dbReference>
<accession>A0AAN6U094</accession>
<dbReference type="GeneID" id="87831459"/>
<keyword evidence="4" id="KW-1185">Reference proteome</keyword>
<feature type="chain" id="PRO_5042852213" evidence="2">
    <location>
        <begin position="19"/>
        <end position="328"/>
    </location>
</feature>